<evidence type="ECO:0000313" key="3">
    <source>
        <dbReference type="EMBL" id="MBB5223340.1"/>
    </source>
</evidence>
<feature type="transmembrane region" description="Helical" evidence="1">
    <location>
        <begin position="226"/>
        <end position="247"/>
    </location>
</feature>
<dbReference type="Pfam" id="PF02517">
    <property type="entry name" value="Rce1-like"/>
    <property type="match status" value="1"/>
</dbReference>
<dbReference type="EMBL" id="JACHFM010000003">
    <property type="protein sequence ID" value="MBB5223340.1"/>
    <property type="molecule type" value="Genomic_DNA"/>
</dbReference>
<evidence type="ECO:0000256" key="1">
    <source>
        <dbReference type="SAM" id="Phobius"/>
    </source>
</evidence>
<comment type="caution">
    <text evidence="3">The sequence shown here is derived from an EMBL/GenBank/DDBJ whole genome shotgun (WGS) entry which is preliminary data.</text>
</comment>
<accession>A0A840SRE3</accession>
<feature type="transmembrane region" description="Helical" evidence="1">
    <location>
        <begin position="188"/>
        <end position="206"/>
    </location>
</feature>
<keyword evidence="4" id="KW-1185">Reference proteome</keyword>
<keyword evidence="1" id="KW-0472">Membrane</keyword>
<dbReference type="InterPro" id="IPR003675">
    <property type="entry name" value="Rce1/LyrA-like_dom"/>
</dbReference>
<keyword evidence="1" id="KW-1133">Transmembrane helix</keyword>
<sequence length="251" mass="27037">MQRPAGTIGRALLVFAGWIAITLAAAPHLETDETLTDLVTHGIARQIVLAAIFVLVAAWVFRWPDVGFRAPRWASLGLLWFPALYVGLMLAVASLGTLPASPVLWMLLLNTLFVGLSEETMFRGVMLSGLRTRLGLRPAVAISTVVFGVVHVLNVFLTGDLVLAVAQSFAAMASGLLLAAIRIRTGSLWPAIGYHTVWNFATFLAFLAHAPGMEAATEGAAPDMPLWAPVLPVVFILPIGLYGLYLLRNER</sequence>
<dbReference type="InterPro" id="IPR052710">
    <property type="entry name" value="CAAX_protease"/>
</dbReference>
<feature type="transmembrane region" description="Helical" evidence="1">
    <location>
        <begin position="7"/>
        <end position="26"/>
    </location>
</feature>
<proteinExistence type="predicted"/>
<organism evidence="3 4">
    <name type="scientific">Amaricoccus macauensis</name>
    <dbReference type="NCBI Taxonomy" id="57001"/>
    <lineage>
        <taxon>Bacteria</taxon>
        <taxon>Pseudomonadati</taxon>
        <taxon>Pseudomonadota</taxon>
        <taxon>Alphaproteobacteria</taxon>
        <taxon>Rhodobacterales</taxon>
        <taxon>Paracoccaceae</taxon>
        <taxon>Amaricoccus</taxon>
    </lineage>
</organism>
<feature type="transmembrane region" description="Helical" evidence="1">
    <location>
        <begin position="103"/>
        <end position="122"/>
    </location>
</feature>
<name>A0A840SRE3_9RHOB</name>
<reference evidence="3 4" key="1">
    <citation type="submission" date="2020-08" db="EMBL/GenBank/DDBJ databases">
        <title>Genomic Encyclopedia of Type Strains, Phase IV (KMG-IV): sequencing the most valuable type-strain genomes for metagenomic binning, comparative biology and taxonomic classification.</title>
        <authorList>
            <person name="Goeker M."/>
        </authorList>
    </citation>
    <scope>NUCLEOTIDE SEQUENCE [LARGE SCALE GENOMIC DNA]</scope>
    <source>
        <strain evidence="3 4">DSM 101730</strain>
    </source>
</reference>
<feature type="transmembrane region" description="Helical" evidence="1">
    <location>
        <begin position="162"/>
        <end position="181"/>
    </location>
</feature>
<feature type="transmembrane region" description="Helical" evidence="1">
    <location>
        <begin position="73"/>
        <end position="97"/>
    </location>
</feature>
<feature type="transmembrane region" description="Helical" evidence="1">
    <location>
        <begin position="134"/>
        <end position="156"/>
    </location>
</feature>
<keyword evidence="1" id="KW-0812">Transmembrane</keyword>
<dbReference type="RefSeq" id="WP_184151983.1">
    <property type="nucleotide sequence ID" value="NZ_JACHFM010000003.1"/>
</dbReference>
<feature type="transmembrane region" description="Helical" evidence="1">
    <location>
        <begin position="38"/>
        <end position="61"/>
    </location>
</feature>
<evidence type="ECO:0000259" key="2">
    <source>
        <dbReference type="Pfam" id="PF02517"/>
    </source>
</evidence>
<protein>
    <recommendedName>
        <fullName evidence="2">CAAX prenyl protease 2/Lysostaphin resistance protein A-like domain-containing protein</fullName>
    </recommendedName>
</protein>
<dbReference type="PANTHER" id="PTHR36435">
    <property type="entry name" value="SLR1288 PROTEIN"/>
    <property type="match status" value="1"/>
</dbReference>
<dbReference type="GO" id="GO:0004175">
    <property type="term" value="F:endopeptidase activity"/>
    <property type="evidence" value="ECO:0007669"/>
    <property type="project" value="UniProtKB-ARBA"/>
</dbReference>
<dbReference type="Proteomes" id="UP000549457">
    <property type="component" value="Unassembled WGS sequence"/>
</dbReference>
<evidence type="ECO:0000313" key="4">
    <source>
        <dbReference type="Proteomes" id="UP000549457"/>
    </source>
</evidence>
<feature type="domain" description="CAAX prenyl protease 2/Lysostaphin resistance protein A-like" evidence="2">
    <location>
        <begin position="103"/>
        <end position="200"/>
    </location>
</feature>
<dbReference type="GO" id="GO:0080120">
    <property type="term" value="P:CAAX-box protein maturation"/>
    <property type="evidence" value="ECO:0007669"/>
    <property type="project" value="UniProtKB-ARBA"/>
</dbReference>
<dbReference type="PANTHER" id="PTHR36435:SF1">
    <property type="entry name" value="CAAX AMINO TERMINAL PROTEASE FAMILY PROTEIN"/>
    <property type="match status" value="1"/>
</dbReference>
<dbReference type="AlphaFoldDB" id="A0A840SRE3"/>
<gene>
    <name evidence="3" type="ORF">HNP73_003287</name>
</gene>